<evidence type="ECO:0000313" key="1">
    <source>
        <dbReference type="EMBL" id="DAF52650.1"/>
    </source>
</evidence>
<dbReference type="EMBL" id="BK032640">
    <property type="protein sequence ID" value="DAF52650.1"/>
    <property type="molecule type" value="Genomic_DNA"/>
</dbReference>
<organism evidence="1">
    <name type="scientific">Siphoviridae sp. ctnR613</name>
    <dbReference type="NCBI Taxonomy" id="2827939"/>
    <lineage>
        <taxon>Viruses</taxon>
        <taxon>Duplodnaviria</taxon>
        <taxon>Heunggongvirae</taxon>
        <taxon>Uroviricota</taxon>
        <taxon>Caudoviricetes</taxon>
    </lineage>
</organism>
<proteinExistence type="predicted"/>
<name>A0A8S5SPZ9_9CAUD</name>
<reference evidence="1" key="1">
    <citation type="journal article" date="2021" name="Proc. Natl. Acad. Sci. U.S.A.">
        <title>A Catalog of Tens of Thousands of Viruses from Human Metagenomes Reveals Hidden Associations with Chronic Diseases.</title>
        <authorList>
            <person name="Tisza M.J."/>
            <person name="Buck C.B."/>
        </authorList>
    </citation>
    <scope>NUCLEOTIDE SEQUENCE</scope>
    <source>
        <strain evidence="1">CtnR613</strain>
    </source>
</reference>
<accession>A0A8S5SPZ9</accession>
<protein>
    <submittedName>
        <fullName evidence="1">Uncharacterized protein</fullName>
    </submittedName>
</protein>
<sequence length="75" mass="8850">MDNEIFEKEVSKEVSFSKTIKETRNCWELKNTFLTISRKNNNVMITIKNKNATAYFNIDKEQFVEVVKGMQDIAR</sequence>